<dbReference type="EC" id="6.1.1.11" evidence="1"/>
<evidence type="ECO:0000256" key="10">
    <source>
        <dbReference type="SAM" id="MobiDB-lite"/>
    </source>
</evidence>
<dbReference type="InterPro" id="IPR002314">
    <property type="entry name" value="aa-tRNA-synt_IIb"/>
</dbReference>
<dbReference type="InterPro" id="IPR010978">
    <property type="entry name" value="tRNA-bd_arm"/>
</dbReference>
<evidence type="ECO:0000256" key="2">
    <source>
        <dbReference type="ARBA" id="ARBA00022598"/>
    </source>
</evidence>
<proteinExistence type="predicted"/>
<dbReference type="NCBIfam" id="TIGR00414">
    <property type="entry name" value="serS"/>
    <property type="match status" value="1"/>
</dbReference>
<dbReference type="SUPFAM" id="SSF55681">
    <property type="entry name" value="Class II aaRS and biotin synthetases"/>
    <property type="match status" value="1"/>
</dbReference>
<keyword evidence="5" id="KW-0648">Protein biosynthesis</keyword>
<keyword evidence="6" id="KW-0030">Aminoacyl-tRNA synthetase</keyword>
<dbReference type="Gene3D" id="1.10.287.40">
    <property type="entry name" value="Serine-tRNA synthetase, tRNA binding domain"/>
    <property type="match status" value="1"/>
</dbReference>
<dbReference type="GO" id="GO:0006434">
    <property type="term" value="P:seryl-tRNA aminoacylation"/>
    <property type="evidence" value="ECO:0007669"/>
    <property type="project" value="InterPro"/>
</dbReference>
<dbReference type="Gene3D" id="3.30.930.10">
    <property type="entry name" value="Bira Bifunctional Protein, Domain 2"/>
    <property type="match status" value="1"/>
</dbReference>
<dbReference type="Pfam" id="PF00587">
    <property type="entry name" value="tRNA-synt_2b"/>
    <property type="match status" value="1"/>
</dbReference>
<dbReference type="PROSITE" id="PS50862">
    <property type="entry name" value="AA_TRNA_LIGASE_II"/>
    <property type="match status" value="1"/>
</dbReference>
<keyword evidence="4 9" id="KW-0067">ATP-binding</keyword>
<sequence length="508" mass="57749">MKKRRAQDIAAFLASTSSACGGCYSLQLCCTLCKRPTNIRYTVFSTKKNPTPLNQRFWYCIAEKEVNSSKSSSLAPPTTNILDFKHLCDHVEVYRENIRNRGLQVDVDSIVSLYQQKCQLISRIQQLRKERNQVAERLKKNNNNEKATTNHRESDKERGKQLKTEIAQLEKQLEVIEENLFTQASSVPNLTHPNVPIGSEENARILHQVFSNDVDTKSLPRNNHLQIGKEWDLIDLESAAKVSGQKFYYLKNAAALLEVALINWSLNHVVSKGFIPLSTPDLARTEVVQACGFQPRGEASQIYTVAESDLCLVGTAEIPLAGYYMNQILDEQSLPIRMVAFGHCFRREVGSAGQASKGLYRVHQFSKVEMFVLCRPDESDSIHEELLNIQMELFSSLGFSYRVLDMPSEDLGNPAYRKFDIEAWMPGRNSFGEISSASNCTDYQSRRLNIRYRDRHGEIHHVHTLNATACAVPRMIITILENFQLENGEIQIPEPLVKYMGNTTRIRQ</sequence>
<evidence type="ECO:0000256" key="6">
    <source>
        <dbReference type="ARBA" id="ARBA00023146"/>
    </source>
</evidence>
<protein>
    <recommendedName>
        <fullName evidence="1">serine--tRNA ligase</fullName>
        <ecNumber evidence="1">6.1.1.11</ecNumber>
    </recommendedName>
    <alternativeName>
        <fullName evidence="7">Seryl-tRNA synthetase</fullName>
    </alternativeName>
</protein>
<feature type="binding site" evidence="9">
    <location>
        <begin position="346"/>
        <end position="348"/>
    </location>
    <ligand>
        <name>ATP</name>
        <dbReference type="ChEBI" id="CHEBI:30616"/>
    </ligand>
</feature>
<evidence type="ECO:0000259" key="11">
    <source>
        <dbReference type="PROSITE" id="PS50862"/>
    </source>
</evidence>
<organism evidence="12 13">
    <name type="scientific">Galdieria yellowstonensis</name>
    <dbReference type="NCBI Taxonomy" id="3028027"/>
    <lineage>
        <taxon>Eukaryota</taxon>
        <taxon>Rhodophyta</taxon>
        <taxon>Bangiophyceae</taxon>
        <taxon>Galdieriales</taxon>
        <taxon>Galdieriaceae</taxon>
        <taxon>Galdieria</taxon>
    </lineage>
</organism>
<dbReference type="GO" id="GO:0004828">
    <property type="term" value="F:serine-tRNA ligase activity"/>
    <property type="evidence" value="ECO:0007669"/>
    <property type="project" value="UniProtKB-EC"/>
</dbReference>
<dbReference type="PRINTS" id="PR00981">
    <property type="entry name" value="TRNASYNTHSER"/>
</dbReference>
<evidence type="ECO:0000256" key="4">
    <source>
        <dbReference type="ARBA" id="ARBA00022840"/>
    </source>
</evidence>
<evidence type="ECO:0000256" key="9">
    <source>
        <dbReference type="PIRSR" id="PIRSR001529-2"/>
    </source>
</evidence>
<accession>A0AAV9INZ1</accession>
<dbReference type="PIRSF" id="PIRSF001529">
    <property type="entry name" value="Ser-tRNA-synth_IIa"/>
    <property type="match status" value="1"/>
</dbReference>
<evidence type="ECO:0000256" key="1">
    <source>
        <dbReference type="ARBA" id="ARBA00012840"/>
    </source>
</evidence>
<gene>
    <name evidence="12" type="ORF">GAYE_SCF68G6922</name>
</gene>
<dbReference type="Pfam" id="PF02403">
    <property type="entry name" value="Seryl_tRNA_N"/>
    <property type="match status" value="1"/>
</dbReference>
<dbReference type="PANTHER" id="PTHR11778">
    <property type="entry name" value="SERYL-TRNA SYNTHETASE"/>
    <property type="match status" value="1"/>
</dbReference>
<dbReference type="CDD" id="cd00770">
    <property type="entry name" value="SerRS_core"/>
    <property type="match status" value="1"/>
</dbReference>
<feature type="binding site" evidence="9">
    <location>
        <begin position="433"/>
        <end position="436"/>
    </location>
    <ligand>
        <name>ATP</name>
        <dbReference type="ChEBI" id="CHEBI:30616"/>
    </ligand>
</feature>
<dbReference type="SUPFAM" id="SSF46589">
    <property type="entry name" value="tRNA-binding arm"/>
    <property type="match status" value="1"/>
</dbReference>
<evidence type="ECO:0000256" key="3">
    <source>
        <dbReference type="ARBA" id="ARBA00022741"/>
    </source>
</evidence>
<feature type="binding site" evidence="8">
    <location>
        <position position="369"/>
    </location>
    <ligand>
        <name>L-serine</name>
        <dbReference type="ChEBI" id="CHEBI:33384"/>
    </ligand>
</feature>
<dbReference type="InterPro" id="IPR033729">
    <property type="entry name" value="SerRS_core"/>
</dbReference>
<dbReference type="Proteomes" id="UP001300502">
    <property type="component" value="Unassembled WGS sequence"/>
</dbReference>
<evidence type="ECO:0000256" key="7">
    <source>
        <dbReference type="ARBA" id="ARBA00031113"/>
    </source>
</evidence>
<keyword evidence="3" id="KW-0547">Nucleotide-binding</keyword>
<evidence type="ECO:0000256" key="8">
    <source>
        <dbReference type="PIRSR" id="PIRSR001529-1"/>
    </source>
</evidence>
<reference evidence="12 13" key="1">
    <citation type="submission" date="2022-07" db="EMBL/GenBank/DDBJ databases">
        <title>Genome-wide signatures of adaptation to extreme environments.</title>
        <authorList>
            <person name="Cho C.H."/>
            <person name="Yoon H.S."/>
        </authorList>
    </citation>
    <scope>NUCLEOTIDE SEQUENCE [LARGE SCALE GENOMIC DNA]</scope>
    <source>
        <strain evidence="12 13">108.79 E11</strain>
    </source>
</reference>
<feature type="binding site" evidence="8">
    <location>
        <position position="466"/>
    </location>
    <ligand>
        <name>L-serine</name>
        <dbReference type="ChEBI" id="CHEBI:33384"/>
    </ligand>
</feature>
<comment type="caution">
    <text evidence="12">The sequence shown here is derived from an EMBL/GenBank/DDBJ whole genome shotgun (WGS) entry which is preliminary data.</text>
</comment>
<name>A0AAV9INZ1_9RHOD</name>
<dbReference type="EMBL" id="JANCYU010000073">
    <property type="protein sequence ID" value="KAK4528973.1"/>
    <property type="molecule type" value="Genomic_DNA"/>
</dbReference>
<dbReference type="InterPro" id="IPR015866">
    <property type="entry name" value="Ser-tRNA-synth_1_N"/>
</dbReference>
<dbReference type="InterPro" id="IPR002317">
    <property type="entry name" value="Ser-tRNA-ligase_type_1"/>
</dbReference>
<keyword evidence="2" id="KW-0436">Ligase</keyword>
<feature type="region of interest" description="Disordered" evidence="10">
    <location>
        <begin position="136"/>
        <end position="160"/>
    </location>
</feature>
<dbReference type="InterPro" id="IPR006195">
    <property type="entry name" value="aa-tRNA-synth_II"/>
</dbReference>
<dbReference type="GO" id="GO:0005737">
    <property type="term" value="C:cytoplasm"/>
    <property type="evidence" value="ECO:0007669"/>
    <property type="project" value="UniProtKB-ARBA"/>
</dbReference>
<evidence type="ECO:0000256" key="5">
    <source>
        <dbReference type="ARBA" id="ARBA00022917"/>
    </source>
</evidence>
<dbReference type="FunFam" id="3.30.930.10:FF:000055">
    <property type="entry name" value="Serine--tRNA ligase"/>
    <property type="match status" value="1"/>
</dbReference>
<dbReference type="InterPro" id="IPR045864">
    <property type="entry name" value="aa-tRNA-synth_II/BPL/LPL"/>
</dbReference>
<keyword evidence="13" id="KW-1185">Reference proteome</keyword>
<feature type="site" description="Important for serine binding" evidence="8">
    <location>
        <position position="468"/>
    </location>
</feature>
<evidence type="ECO:0000313" key="13">
    <source>
        <dbReference type="Proteomes" id="UP001300502"/>
    </source>
</evidence>
<feature type="binding site" evidence="8">
    <location>
        <position position="346"/>
    </location>
    <ligand>
        <name>L-serine</name>
        <dbReference type="ChEBI" id="CHEBI:33384"/>
    </ligand>
</feature>
<dbReference type="PROSITE" id="PS51257">
    <property type="entry name" value="PROKAR_LIPOPROTEIN"/>
    <property type="match status" value="1"/>
</dbReference>
<evidence type="ECO:0000313" key="12">
    <source>
        <dbReference type="EMBL" id="KAK4528973.1"/>
    </source>
</evidence>
<feature type="binding site" evidence="8">
    <location>
        <position position="315"/>
    </location>
    <ligand>
        <name>L-serine</name>
        <dbReference type="ChEBI" id="CHEBI:33384"/>
    </ligand>
</feature>
<dbReference type="InterPro" id="IPR042103">
    <property type="entry name" value="SerRS_1_N_sf"/>
</dbReference>
<feature type="binding site" evidence="9">
    <location>
        <begin position="362"/>
        <end position="365"/>
    </location>
    <ligand>
        <name>ATP</name>
        <dbReference type="ChEBI" id="CHEBI:30616"/>
    </ligand>
</feature>
<dbReference type="AlphaFoldDB" id="A0AAV9INZ1"/>
<dbReference type="GO" id="GO:0005524">
    <property type="term" value="F:ATP binding"/>
    <property type="evidence" value="ECO:0007669"/>
    <property type="project" value="UniProtKB-KW"/>
</dbReference>
<feature type="domain" description="Aminoacyl-transfer RNA synthetases class-II family profile" evidence="11">
    <location>
        <begin position="272"/>
        <end position="493"/>
    </location>
</feature>